<evidence type="ECO:0000313" key="3">
    <source>
        <dbReference type="EMBL" id="RLP83824.1"/>
    </source>
</evidence>
<dbReference type="PANTHER" id="PTHR33221:SF4">
    <property type="entry name" value="HTH-TYPE TRANSCRIPTIONAL REPRESSOR NSRR"/>
    <property type="match status" value="1"/>
</dbReference>
<sequence length="154" mass="16534">MKLSMFADASLRAMVMLAALPPGEIRTAREVAEVIEVPVTHLSKAISRLSDFGLVEVARGRYGGAQLTAAGREASVGAVLRRLDPRSDLAECVSAEGNQCPLIADCALRSILAEAREAFYQSLDRHLIVDLPTPRQIHIMFPTIPVCTPVAAAL</sequence>
<protein>
    <submittedName>
        <fullName evidence="3">Rrf2 family transcriptional regulator</fullName>
    </submittedName>
</protein>
<dbReference type="OrthoDB" id="9795923at2"/>
<dbReference type="GO" id="GO:0003700">
    <property type="term" value="F:DNA-binding transcription factor activity"/>
    <property type="evidence" value="ECO:0007669"/>
    <property type="project" value="TreeGrafter"/>
</dbReference>
<keyword evidence="4" id="KW-1185">Reference proteome</keyword>
<dbReference type="GO" id="GO:0003677">
    <property type="term" value="F:DNA binding"/>
    <property type="evidence" value="ECO:0007669"/>
    <property type="project" value="UniProtKB-KW"/>
</dbReference>
<dbReference type="InterPro" id="IPR036388">
    <property type="entry name" value="WH-like_DNA-bd_sf"/>
</dbReference>
<dbReference type="EMBL" id="RCUY01000002">
    <property type="protein sequence ID" value="RLP83824.1"/>
    <property type="molecule type" value="Genomic_DNA"/>
</dbReference>
<dbReference type="Gene3D" id="1.10.10.10">
    <property type="entry name" value="Winged helix-like DNA-binding domain superfamily/Winged helix DNA-binding domain"/>
    <property type="match status" value="1"/>
</dbReference>
<reference evidence="3 4" key="1">
    <citation type="submission" date="2018-10" db="EMBL/GenBank/DDBJ databases">
        <authorList>
            <person name="Li J."/>
        </authorList>
    </citation>
    <scope>NUCLEOTIDE SEQUENCE [LARGE SCALE GENOMIC DNA]</scope>
    <source>
        <strain evidence="3 4">JCM 11654</strain>
    </source>
</reference>
<dbReference type="AlphaFoldDB" id="A0A3L7AUH3"/>
<gene>
    <name evidence="3" type="ORF">D9V34_03170</name>
</gene>
<dbReference type="GO" id="GO:0005829">
    <property type="term" value="C:cytosol"/>
    <property type="evidence" value="ECO:0007669"/>
    <property type="project" value="TreeGrafter"/>
</dbReference>
<dbReference type="InterPro" id="IPR036390">
    <property type="entry name" value="WH_DNA-bd_sf"/>
</dbReference>
<evidence type="ECO:0000313" key="4">
    <source>
        <dbReference type="Proteomes" id="UP000269438"/>
    </source>
</evidence>
<evidence type="ECO:0000256" key="2">
    <source>
        <dbReference type="ARBA" id="ARBA00034078"/>
    </source>
</evidence>
<dbReference type="Pfam" id="PF02082">
    <property type="entry name" value="Rrf2"/>
    <property type="match status" value="1"/>
</dbReference>
<evidence type="ECO:0000256" key="1">
    <source>
        <dbReference type="ARBA" id="ARBA00023125"/>
    </source>
</evidence>
<keyword evidence="1" id="KW-0238">DNA-binding</keyword>
<dbReference type="NCBIfam" id="TIGR00738">
    <property type="entry name" value="rrf2_super"/>
    <property type="match status" value="1"/>
</dbReference>
<dbReference type="InterPro" id="IPR000944">
    <property type="entry name" value="Tscrpt_reg_Rrf2"/>
</dbReference>
<comment type="caution">
    <text evidence="3">The sequence shown here is derived from an EMBL/GenBank/DDBJ whole genome shotgun (WGS) entry which is preliminary data.</text>
</comment>
<dbReference type="SUPFAM" id="SSF46785">
    <property type="entry name" value="Winged helix' DNA-binding domain"/>
    <property type="match status" value="1"/>
</dbReference>
<dbReference type="PROSITE" id="PS51197">
    <property type="entry name" value="HTH_RRF2_2"/>
    <property type="match status" value="1"/>
</dbReference>
<dbReference type="RefSeq" id="WP_121687482.1">
    <property type="nucleotide sequence ID" value="NZ_RCUY01000002.1"/>
</dbReference>
<dbReference type="Proteomes" id="UP000269438">
    <property type="component" value="Unassembled WGS sequence"/>
</dbReference>
<accession>A0A3L7AUH3</accession>
<organism evidence="3 4">
    <name type="scientific">Mycetocola lacteus</name>
    <dbReference type="NCBI Taxonomy" id="76637"/>
    <lineage>
        <taxon>Bacteria</taxon>
        <taxon>Bacillati</taxon>
        <taxon>Actinomycetota</taxon>
        <taxon>Actinomycetes</taxon>
        <taxon>Micrococcales</taxon>
        <taxon>Microbacteriaceae</taxon>
        <taxon>Mycetocola</taxon>
    </lineage>
</organism>
<name>A0A3L7AUH3_9MICO</name>
<comment type="cofactor">
    <cofactor evidence="2">
        <name>[2Fe-2S] cluster</name>
        <dbReference type="ChEBI" id="CHEBI:190135"/>
    </cofactor>
</comment>
<proteinExistence type="predicted"/>
<dbReference type="PANTHER" id="PTHR33221">
    <property type="entry name" value="WINGED HELIX-TURN-HELIX TRANSCRIPTIONAL REGULATOR, RRF2 FAMILY"/>
    <property type="match status" value="1"/>
</dbReference>